<reference evidence="2" key="1">
    <citation type="submission" date="2023-03" db="EMBL/GenBank/DDBJ databases">
        <title>Massive genome expansion in bonnet fungi (Mycena s.s.) driven by repeated elements and novel gene families across ecological guilds.</title>
        <authorList>
            <consortium name="Lawrence Berkeley National Laboratory"/>
            <person name="Harder C.B."/>
            <person name="Miyauchi S."/>
            <person name="Viragh M."/>
            <person name="Kuo A."/>
            <person name="Thoen E."/>
            <person name="Andreopoulos B."/>
            <person name="Lu D."/>
            <person name="Skrede I."/>
            <person name="Drula E."/>
            <person name="Henrissat B."/>
            <person name="Morin E."/>
            <person name="Kohler A."/>
            <person name="Barry K."/>
            <person name="LaButti K."/>
            <person name="Morin E."/>
            <person name="Salamov A."/>
            <person name="Lipzen A."/>
            <person name="Mereny Z."/>
            <person name="Hegedus B."/>
            <person name="Baldrian P."/>
            <person name="Stursova M."/>
            <person name="Weitz H."/>
            <person name="Taylor A."/>
            <person name="Grigoriev I.V."/>
            <person name="Nagy L.G."/>
            <person name="Martin F."/>
            <person name="Kauserud H."/>
        </authorList>
    </citation>
    <scope>NUCLEOTIDE SEQUENCE</scope>
    <source>
        <strain evidence="2">CBHHK182m</strain>
    </source>
</reference>
<sequence length="471" mass="52651">MDGMQLPPQFWDSSGETRRRPPPVYSASVADGPPPFVSADYGPTSAPMMDQGFFNLSAPPLPPSMLQTRLVIKQFTFAFGGTTERLRQPKWRLEDNRAPEPSVEPDIHPVDEAKDIDALLGWDYKPSNVKWLDPDVSSEVAEFPEGMMLTFPFFRQRTAFLINLTDVPDVNPDPEVTVDQLIRDQDTHSWVRSTGGRSKPDAFLPGSFFGLSGNGTIACRRAAPECAGVAACESLDPAFLKQERRELDPEDIRLLAAATIRTREMQDNTDFGSWSDSCSWHCKGIRLNGTQCDGSLCLRKLNTPIRNKNHIFLCSKRNEALAHPTLHSQVQILDLVSEDLFVKVMNGERIIDEEDTAGTCSRVVSGRTGSKGKAICPFNHHRNGLPYVAQIEPLSCTAKMHIYCPWETRHPELARMAIVVPVPTSGHSHPPPPKTKCTHAVAVSGVRLQVRSWSHRQQGREWKVEEEFHPR</sequence>
<comment type="caution">
    <text evidence="2">The sequence shown here is derived from an EMBL/GenBank/DDBJ whole genome shotgun (WGS) entry which is preliminary data.</text>
</comment>
<name>A0AAD7NWJ9_9AGAR</name>
<proteinExistence type="predicted"/>
<feature type="region of interest" description="Disordered" evidence="1">
    <location>
        <begin position="1"/>
        <end position="33"/>
    </location>
</feature>
<dbReference type="AlphaFoldDB" id="A0AAD7NWJ9"/>
<evidence type="ECO:0000313" key="3">
    <source>
        <dbReference type="Proteomes" id="UP001215598"/>
    </source>
</evidence>
<evidence type="ECO:0000256" key="1">
    <source>
        <dbReference type="SAM" id="MobiDB-lite"/>
    </source>
</evidence>
<accession>A0AAD7NWJ9</accession>
<evidence type="ECO:0000313" key="2">
    <source>
        <dbReference type="EMBL" id="KAJ7778125.1"/>
    </source>
</evidence>
<gene>
    <name evidence="2" type="ORF">B0H16DRAFT_1846054</name>
</gene>
<dbReference type="EMBL" id="JARKIB010000007">
    <property type="protein sequence ID" value="KAJ7778125.1"/>
    <property type="molecule type" value="Genomic_DNA"/>
</dbReference>
<dbReference type="Proteomes" id="UP001215598">
    <property type="component" value="Unassembled WGS sequence"/>
</dbReference>
<organism evidence="2 3">
    <name type="scientific">Mycena metata</name>
    <dbReference type="NCBI Taxonomy" id="1033252"/>
    <lineage>
        <taxon>Eukaryota</taxon>
        <taxon>Fungi</taxon>
        <taxon>Dikarya</taxon>
        <taxon>Basidiomycota</taxon>
        <taxon>Agaricomycotina</taxon>
        <taxon>Agaricomycetes</taxon>
        <taxon>Agaricomycetidae</taxon>
        <taxon>Agaricales</taxon>
        <taxon>Marasmiineae</taxon>
        <taxon>Mycenaceae</taxon>
        <taxon>Mycena</taxon>
    </lineage>
</organism>
<keyword evidence="3" id="KW-1185">Reference proteome</keyword>
<protein>
    <submittedName>
        <fullName evidence="2">Uncharacterized protein</fullName>
    </submittedName>
</protein>